<dbReference type="InterPro" id="IPR044043">
    <property type="entry name" value="VanA_C_cat"/>
</dbReference>
<dbReference type="SUPFAM" id="SSF50022">
    <property type="entry name" value="ISP domain"/>
    <property type="match status" value="1"/>
</dbReference>
<proteinExistence type="predicted"/>
<evidence type="ECO:0000256" key="6">
    <source>
        <dbReference type="SAM" id="MobiDB-lite"/>
    </source>
</evidence>
<dbReference type="Gene3D" id="2.102.10.10">
    <property type="entry name" value="Rieske [2Fe-2S] iron-sulphur domain"/>
    <property type="match status" value="1"/>
</dbReference>
<dbReference type="PROSITE" id="PS51296">
    <property type="entry name" value="RIESKE"/>
    <property type="match status" value="1"/>
</dbReference>
<dbReference type="InterPro" id="IPR050584">
    <property type="entry name" value="Cholesterol_7-desaturase"/>
</dbReference>
<evidence type="ECO:0000256" key="5">
    <source>
        <dbReference type="ARBA" id="ARBA00023014"/>
    </source>
</evidence>
<dbReference type="GO" id="GO:0016491">
    <property type="term" value="F:oxidoreductase activity"/>
    <property type="evidence" value="ECO:0007669"/>
    <property type="project" value="UniProtKB-KW"/>
</dbReference>
<dbReference type="InterPro" id="IPR017941">
    <property type="entry name" value="Rieske_2Fe-2S"/>
</dbReference>
<dbReference type="GO" id="GO:0046872">
    <property type="term" value="F:metal ion binding"/>
    <property type="evidence" value="ECO:0007669"/>
    <property type="project" value="UniProtKB-KW"/>
</dbReference>
<dbReference type="EMBL" id="GDKF01003973">
    <property type="protein sequence ID" value="JAT74649.1"/>
    <property type="molecule type" value="Transcribed_RNA"/>
</dbReference>
<protein>
    <recommendedName>
        <fullName evidence="7">Rieske domain-containing protein</fullName>
    </recommendedName>
</protein>
<dbReference type="Pfam" id="PF00355">
    <property type="entry name" value="Rieske"/>
    <property type="match status" value="1"/>
</dbReference>
<dbReference type="InterPro" id="IPR036922">
    <property type="entry name" value="Rieske_2Fe-2S_sf"/>
</dbReference>
<dbReference type="PANTHER" id="PTHR21266">
    <property type="entry name" value="IRON-SULFUR DOMAIN CONTAINING PROTEIN"/>
    <property type="match status" value="1"/>
</dbReference>
<dbReference type="GO" id="GO:0051537">
    <property type="term" value="F:2 iron, 2 sulfur cluster binding"/>
    <property type="evidence" value="ECO:0007669"/>
    <property type="project" value="UniProtKB-KW"/>
</dbReference>
<accession>A0A1D2A609</accession>
<keyword evidence="3" id="KW-0560">Oxidoreductase</keyword>
<dbReference type="AlphaFoldDB" id="A0A1D2A609"/>
<evidence type="ECO:0000259" key="7">
    <source>
        <dbReference type="PROSITE" id="PS51296"/>
    </source>
</evidence>
<keyword evidence="4" id="KW-0408">Iron</keyword>
<reference evidence="8" key="1">
    <citation type="submission" date="2015-08" db="EMBL/GenBank/DDBJ databases">
        <authorList>
            <person name="Babu N.S."/>
            <person name="Beckwith C.J."/>
            <person name="Beseler K.G."/>
            <person name="Brison A."/>
            <person name="Carone J.V."/>
            <person name="Caskin T.P."/>
            <person name="Diamond M."/>
            <person name="Durham M.E."/>
            <person name="Foxe J.M."/>
            <person name="Go M."/>
            <person name="Henderson B.A."/>
            <person name="Jones I.B."/>
            <person name="McGettigan J.A."/>
            <person name="Micheletti S.J."/>
            <person name="Nasrallah M.E."/>
            <person name="Ortiz D."/>
            <person name="Piller C.R."/>
            <person name="Privatt S.R."/>
            <person name="Schneider S.L."/>
            <person name="Sharp S."/>
            <person name="Smith T.C."/>
            <person name="Stanton J.D."/>
            <person name="Ullery H.E."/>
            <person name="Wilson R.J."/>
            <person name="Serrano M.G."/>
            <person name="Buck G."/>
            <person name="Lee V."/>
            <person name="Wang Y."/>
            <person name="Carvalho R."/>
            <person name="Voegtly L."/>
            <person name="Shi R."/>
            <person name="Duckworth R."/>
            <person name="Johnson A."/>
            <person name="Loviza R."/>
            <person name="Walstead R."/>
            <person name="Shah Z."/>
            <person name="Kiflezghi M."/>
            <person name="Wade K."/>
            <person name="Ball S.L."/>
            <person name="Bradley K.W."/>
            <person name="Asai D.J."/>
            <person name="Bowman C.A."/>
            <person name="Russell D.A."/>
            <person name="Pope W.H."/>
            <person name="Jacobs-Sera D."/>
            <person name="Hendrix R.W."/>
            <person name="Hatfull G.F."/>
        </authorList>
    </citation>
    <scope>NUCLEOTIDE SEQUENCE</scope>
</reference>
<dbReference type="PANTHER" id="PTHR21266:SF60">
    <property type="entry name" value="3-KETOSTEROID-9-ALPHA-MONOOXYGENASE, OXYGENASE COMPONENT"/>
    <property type="match status" value="1"/>
</dbReference>
<dbReference type="SUPFAM" id="SSF55961">
    <property type="entry name" value="Bet v1-like"/>
    <property type="match status" value="1"/>
</dbReference>
<keyword evidence="5" id="KW-0411">Iron-sulfur</keyword>
<evidence type="ECO:0000256" key="4">
    <source>
        <dbReference type="ARBA" id="ARBA00023004"/>
    </source>
</evidence>
<feature type="domain" description="Rieske" evidence="7">
    <location>
        <begin position="282"/>
        <end position="392"/>
    </location>
</feature>
<name>A0A1D2A609_AUXPR</name>
<sequence>MQVTMRFQSGVVPHRAPPRPASLRCGTGFKTASTPCRRARAPRLPVQAALHKRSSESELESAHGKALQLVADVPFREPFVRSFLLGIGSGLLLEGAHVLMQMLGSQDLGAFSYSPALVADHILAFTSWFGLYFLEAAAVLSVLKRYNGDEQAAAKDLANLSTLPKRLIPRLPFFSRESRFTKPLLASASEATGTKSTATVDAEAMVEPATKLATSTLVEPMPRGGTVVRPQGENSVVRAPPRKPATSVPLPRAPSSAEEMAAGVAKRARELRDRSGYLKNMWYAVALSANVGSKEPVKVQLCGREMVLFRDATSGDVQALDNVCPHRGAPLSSGWLSEKESGTCVVCPYHGWALDGAGALKDVPAAMNKGEWPKRSLMNVYDVEEKGGFVWLFYGSRRMPVNERPPIPYIPELDDGGWRAVYEEMEFECNHFGVFENAIDMAHIHYLHGDSFGNADAPEIKDMQVASDAYGITATFTITNKPVNAFWSMFQVPEVFVTARVFLPSTSVVTFTLGAGLSFTTFVNTVPLTATRSVNRFALIRRLASDRTGLFNARIWDGMARDAMRKILSEDKAMVEQLRYDLLPAEYSVRADLPQVAFRKLRQQYVDMGYGLPTETFVPTHTVPANLD</sequence>
<keyword evidence="2" id="KW-0479">Metal-binding</keyword>
<dbReference type="Gene3D" id="3.90.380.10">
    <property type="entry name" value="Naphthalene 1,2-dioxygenase Alpha Subunit, Chain A, domain 1"/>
    <property type="match status" value="1"/>
</dbReference>
<gene>
    <name evidence="8" type="ORF">g.35679</name>
</gene>
<dbReference type="GO" id="GO:0005737">
    <property type="term" value="C:cytoplasm"/>
    <property type="evidence" value="ECO:0007669"/>
    <property type="project" value="TreeGrafter"/>
</dbReference>
<dbReference type="Pfam" id="PF19112">
    <property type="entry name" value="VanA_C"/>
    <property type="match status" value="1"/>
</dbReference>
<evidence type="ECO:0000256" key="3">
    <source>
        <dbReference type="ARBA" id="ARBA00023002"/>
    </source>
</evidence>
<feature type="region of interest" description="Disordered" evidence="6">
    <location>
        <begin position="220"/>
        <end position="256"/>
    </location>
</feature>
<organism evidence="8">
    <name type="scientific">Auxenochlorella protothecoides</name>
    <name type="common">Green microalga</name>
    <name type="synonym">Chlorella protothecoides</name>
    <dbReference type="NCBI Taxonomy" id="3075"/>
    <lineage>
        <taxon>Eukaryota</taxon>
        <taxon>Viridiplantae</taxon>
        <taxon>Chlorophyta</taxon>
        <taxon>core chlorophytes</taxon>
        <taxon>Trebouxiophyceae</taxon>
        <taxon>Chlorellales</taxon>
        <taxon>Chlorellaceae</taxon>
        <taxon>Auxenochlorella</taxon>
    </lineage>
</organism>
<evidence type="ECO:0000256" key="1">
    <source>
        <dbReference type="ARBA" id="ARBA00022714"/>
    </source>
</evidence>
<dbReference type="CDD" id="cd03469">
    <property type="entry name" value="Rieske_RO_Alpha_N"/>
    <property type="match status" value="1"/>
</dbReference>
<keyword evidence="1" id="KW-0001">2Fe-2S</keyword>
<evidence type="ECO:0000256" key="2">
    <source>
        <dbReference type="ARBA" id="ARBA00022723"/>
    </source>
</evidence>
<evidence type="ECO:0000313" key="8">
    <source>
        <dbReference type="EMBL" id="JAT74649.1"/>
    </source>
</evidence>